<dbReference type="GO" id="GO:0007165">
    <property type="term" value="P:signal transduction"/>
    <property type="evidence" value="ECO:0007669"/>
    <property type="project" value="UniProtKB-KW"/>
</dbReference>
<dbReference type="Pfam" id="PF00015">
    <property type="entry name" value="MCPsignal"/>
    <property type="match status" value="1"/>
</dbReference>
<dbReference type="RefSeq" id="WP_233566495.1">
    <property type="nucleotide sequence ID" value="NZ_RFAR01000061.1"/>
</dbReference>
<dbReference type="Proteomes" id="UP000274139">
    <property type="component" value="Unassembled WGS sequence"/>
</dbReference>
<accession>A0A454JG35</accession>
<keyword evidence="1 2" id="KW-0807">Transducer</keyword>
<dbReference type="SUPFAM" id="SSF58104">
    <property type="entry name" value="Methyl-accepting chemotaxis protein (MCP) signaling domain"/>
    <property type="match status" value="1"/>
</dbReference>
<evidence type="ECO:0000259" key="3">
    <source>
        <dbReference type="PROSITE" id="PS50111"/>
    </source>
</evidence>
<feature type="non-terminal residue" evidence="4">
    <location>
        <position position="1"/>
    </location>
</feature>
<gene>
    <name evidence="4" type="ORF">EAY64_14690</name>
</gene>
<dbReference type="EMBL" id="RFAR01000061">
    <property type="protein sequence ID" value="RMC94972.1"/>
    <property type="molecule type" value="Genomic_DNA"/>
</dbReference>
<dbReference type="InterPro" id="IPR004089">
    <property type="entry name" value="MCPsignal_dom"/>
</dbReference>
<sequence length="136" mass="14527">FAVVADEVRKLAERTAKATVEIGQLIDATHGDIRTALNDMSETQRSVASGVEASRSVAQDMSGIQGQIAQVVGSIHDIADSTREQSVATTEMARAAEQANRATMETDQAVQGAMQTVAELHRLSSDLQAMVAQFRL</sequence>
<proteinExistence type="predicted"/>
<dbReference type="PANTHER" id="PTHR32089">
    <property type="entry name" value="METHYL-ACCEPTING CHEMOTAXIS PROTEIN MCPB"/>
    <property type="match status" value="1"/>
</dbReference>
<dbReference type="GO" id="GO:0016020">
    <property type="term" value="C:membrane"/>
    <property type="evidence" value="ECO:0007669"/>
    <property type="project" value="InterPro"/>
</dbReference>
<evidence type="ECO:0000313" key="4">
    <source>
        <dbReference type="EMBL" id="RMC94972.1"/>
    </source>
</evidence>
<protein>
    <submittedName>
        <fullName evidence="4">Methyl-accepting chemotaxis protein</fullName>
    </submittedName>
</protein>
<reference evidence="4 5" key="1">
    <citation type="submission" date="2018-10" db="EMBL/GenBank/DDBJ databases">
        <title>Draft genome sequence of Aquitalea MWU14-2217 isolated from a wild cranberry bog in Provincetown, Massachusetts.</title>
        <authorList>
            <person name="Ebadzadsahrai G."/>
            <person name="Soby S."/>
        </authorList>
    </citation>
    <scope>NUCLEOTIDE SEQUENCE [LARGE SCALE GENOMIC DNA]</scope>
    <source>
        <strain evidence="4 5">MWU14-2217</strain>
    </source>
</reference>
<evidence type="ECO:0000313" key="5">
    <source>
        <dbReference type="Proteomes" id="UP000274139"/>
    </source>
</evidence>
<keyword evidence="5" id="KW-1185">Reference proteome</keyword>
<name>A0A454JG35_9NEIS</name>
<evidence type="ECO:0000256" key="1">
    <source>
        <dbReference type="ARBA" id="ARBA00023224"/>
    </source>
</evidence>
<dbReference type="PANTHER" id="PTHR32089:SF112">
    <property type="entry name" value="LYSOZYME-LIKE PROTEIN-RELATED"/>
    <property type="match status" value="1"/>
</dbReference>
<dbReference type="PROSITE" id="PS50111">
    <property type="entry name" value="CHEMOTAXIS_TRANSDUC_2"/>
    <property type="match status" value="1"/>
</dbReference>
<organism evidence="4 5">
    <name type="scientific">Aquitalea palustris</name>
    <dbReference type="NCBI Taxonomy" id="2480983"/>
    <lineage>
        <taxon>Bacteria</taxon>
        <taxon>Pseudomonadati</taxon>
        <taxon>Pseudomonadota</taxon>
        <taxon>Betaproteobacteria</taxon>
        <taxon>Neisseriales</taxon>
        <taxon>Chromobacteriaceae</taxon>
        <taxon>Aquitalea</taxon>
    </lineage>
</organism>
<feature type="domain" description="Methyl-accepting transducer" evidence="3">
    <location>
        <begin position="1"/>
        <end position="100"/>
    </location>
</feature>
<dbReference type="Gene3D" id="1.10.287.950">
    <property type="entry name" value="Methyl-accepting chemotaxis protein"/>
    <property type="match status" value="1"/>
</dbReference>
<evidence type="ECO:0000256" key="2">
    <source>
        <dbReference type="PROSITE-ProRule" id="PRU00284"/>
    </source>
</evidence>
<comment type="caution">
    <text evidence="4">The sequence shown here is derived from an EMBL/GenBank/DDBJ whole genome shotgun (WGS) entry which is preliminary data.</text>
</comment>
<dbReference type="AlphaFoldDB" id="A0A454JG35"/>